<evidence type="ECO:0000313" key="2">
    <source>
        <dbReference type="EMBL" id="PTB40748.1"/>
    </source>
</evidence>
<reference evidence="2 3" key="1">
    <citation type="submission" date="2016-07" db="EMBL/GenBank/DDBJ databases">
        <title>Multiple horizontal gene transfer events from other fungi enriched the ability of initially mycotrophic Trichoderma (Ascomycota) to feed on dead plant biomass.</title>
        <authorList>
            <consortium name="DOE Joint Genome Institute"/>
            <person name="Aerts A."/>
            <person name="Atanasova L."/>
            <person name="Chenthamara K."/>
            <person name="Zhang J."/>
            <person name="Grujic M."/>
            <person name="Henrissat B."/>
            <person name="Kuo A."/>
            <person name="Salamov A."/>
            <person name="Lipzen A."/>
            <person name="Labutti K."/>
            <person name="Barry K."/>
            <person name="Miao Y."/>
            <person name="Rahimi M.J."/>
            <person name="Shen Q."/>
            <person name="Grigoriev I.V."/>
            <person name="Kubicek C.P."/>
            <person name="Druzhinina I.S."/>
        </authorList>
    </citation>
    <scope>NUCLEOTIDE SEQUENCE [LARGE SCALE GENOMIC DNA]</scope>
    <source>
        <strain evidence="2 3">CBS 433.97</strain>
    </source>
</reference>
<dbReference type="Proteomes" id="UP000240493">
    <property type="component" value="Unassembled WGS sequence"/>
</dbReference>
<name>A0A2T3Z7H6_TRIA4</name>
<proteinExistence type="predicted"/>
<dbReference type="EMBL" id="KZ679262">
    <property type="protein sequence ID" value="PTB40748.1"/>
    <property type="molecule type" value="Genomic_DNA"/>
</dbReference>
<evidence type="ECO:0000313" key="3">
    <source>
        <dbReference type="Proteomes" id="UP000240493"/>
    </source>
</evidence>
<organism evidence="2 3">
    <name type="scientific">Trichoderma asperellum (strain ATCC 204424 / CBS 433.97 / NBRC 101777)</name>
    <dbReference type="NCBI Taxonomy" id="1042311"/>
    <lineage>
        <taxon>Eukaryota</taxon>
        <taxon>Fungi</taxon>
        <taxon>Dikarya</taxon>
        <taxon>Ascomycota</taxon>
        <taxon>Pezizomycotina</taxon>
        <taxon>Sordariomycetes</taxon>
        <taxon>Hypocreomycetidae</taxon>
        <taxon>Hypocreales</taxon>
        <taxon>Hypocreaceae</taxon>
        <taxon>Trichoderma</taxon>
    </lineage>
</organism>
<keyword evidence="1" id="KW-0472">Membrane</keyword>
<gene>
    <name evidence="2" type="ORF">M441DRAFT_411441</name>
</gene>
<keyword evidence="1" id="KW-0812">Transmembrane</keyword>
<evidence type="ECO:0000256" key="1">
    <source>
        <dbReference type="SAM" id="Phobius"/>
    </source>
</evidence>
<accession>A0A2T3Z7H6</accession>
<feature type="transmembrane region" description="Helical" evidence="1">
    <location>
        <begin position="57"/>
        <end position="75"/>
    </location>
</feature>
<dbReference type="AlphaFoldDB" id="A0A2T3Z7H6"/>
<sequence length="76" mass="8970">MEVLWYSRGGCLCEYFKNCSCLKLKEDLLYFNIPCPLSNYGSACFYVWRYMLLVPKCICFIQALLYLALIIQLIYS</sequence>
<protein>
    <submittedName>
        <fullName evidence="2">Uncharacterized protein</fullName>
    </submittedName>
</protein>
<keyword evidence="3" id="KW-1185">Reference proteome</keyword>
<keyword evidence="1" id="KW-1133">Transmembrane helix</keyword>